<name>A0A2A9ECR0_9MICO</name>
<accession>A0A2A9ECR0</accession>
<feature type="transmembrane region" description="Helical" evidence="1">
    <location>
        <begin position="302"/>
        <end position="323"/>
    </location>
</feature>
<dbReference type="OrthoDB" id="3261041at2"/>
<keyword evidence="1" id="KW-0812">Transmembrane</keyword>
<keyword evidence="1" id="KW-0472">Membrane</keyword>
<feature type="transmembrane region" description="Helical" evidence="1">
    <location>
        <begin position="131"/>
        <end position="149"/>
    </location>
</feature>
<feature type="transmembrane region" description="Helical" evidence="1">
    <location>
        <begin position="21"/>
        <end position="47"/>
    </location>
</feature>
<reference evidence="2 3" key="1">
    <citation type="submission" date="2017-10" db="EMBL/GenBank/DDBJ databases">
        <title>Sequencing the genomes of 1000 actinobacteria strains.</title>
        <authorList>
            <person name="Klenk H.-P."/>
        </authorList>
    </citation>
    <scope>NUCLEOTIDE SEQUENCE [LARGE SCALE GENOMIC DNA]</scope>
    <source>
        <strain evidence="2 3">DSM 21574</strain>
    </source>
</reference>
<protein>
    <submittedName>
        <fullName evidence="2">ABC-2 type transport system permease protein</fullName>
    </submittedName>
</protein>
<proteinExistence type="predicted"/>
<evidence type="ECO:0000313" key="2">
    <source>
        <dbReference type="EMBL" id="PFG36847.1"/>
    </source>
</evidence>
<sequence>MVAPLLSLRWQVYRATMRRSIWQLIGFVISALYALGFGLLAIVGLLFLGLRDDISDDVVALGSLLVVVWTVGPLVAFGVDDTFEPRRLAQFPLSTRDLMLGTGVAALAGPGGLVTVLVSLGFVAAWVSQPVALVAALVGAALGLVTAVVGSRATTSAVRPLLEGRRGRDLMLGATVVGVSLVGPAIVLFSGAEIEVTALAHQTAPVLAWTPFGAPYALPAAVAAGSWGAALAHLAIAVASPVLLILWWRRSLERTLVRPSRVSAGRGRGLGVLGRVPDSQLGAVLARCLTYWVRDPRYVTSLLSIPVVVILLVLFAGNGTWLLVGGPLIAWSLGWAISTDVALDSTAFWTHVAAPMGGAPDRWGRALAIGVPGLVLSLGVAVGTLAYADRWDATAAVVGATVGTLLAALGLASIVSAMVVFPVTAPGENPFASKQGGSLAALLSQTVGSLALLLVLSPTLVVAVVAIVKTSAVLSAVSGVLGLATGVVALMVGMKVGARRLEDGAPELLARLRSF</sequence>
<feature type="transmembrane region" description="Helical" evidence="1">
    <location>
        <begin position="442"/>
        <end position="467"/>
    </location>
</feature>
<keyword evidence="3" id="KW-1185">Reference proteome</keyword>
<organism evidence="2 3">
    <name type="scientific">Flavimobilis soli</name>
    <dbReference type="NCBI Taxonomy" id="442709"/>
    <lineage>
        <taxon>Bacteria</taxon>
        <taxon>Bacillati</taxon>
        <taxon>Actinomycetota</taxon>
        <taxon>Actinomycetes</taxon>
        <taxon>Micrococcales</taxon>
        <taxon>Jonesiaceae</taxon>
        <taxon>Flavimobilis</taxon>
    </lineage>
</organism>
<feature type="transmembrane region" description="Helical" evidence="1">
    <location>
        <begin position="100"/>
        <end position="125"/>
    </location>
</feature>
<feature type="transmembrane region" description="Helical" evidence="1">
    <location>
        <begin position="366"/>
        <end position="388"/>
    </location>
</feature>
<dbReference type="Proteomes" id="UP000221394">
    <property type="component" value="Unassembled WGS sequence"/>
</dbReference>
<dbReference type="EMBL" id="PDJH01000001">
    <property type="protein sequence ID" value="PFG36847.1"/>
    <property type="molecule type" value="Genomic_DNA"/>
</dbReference>
<evidence type="ECO:0000313" key="3">
    <source>
        <dbReference type="Proteomes" id="UP000221394"/>
    </source>
</evidence>
<evidence type="ECO:0000256" key="1">
    <source>
        <dbReference type="SAM" id="Phobius"/>
    </source>
</evidence>
<feature type="transmembrane region" description="Helical" evidence="1">
    <location>
        <begin position="394"/>
        <end position="421"/>
    </location>
</feature>
<feature type="transmembrane region" description="Helical" evidence="1">
    <location>
        <begin position="170"/>
        <end position="189"/>
    </location>
</feature>
<feature type="transmembrane region" description="Helical" evidence="1">
    <location>
        <begin position="59"/>
        <end position="79"/>
    </location>
</feature>
<comment type="caution">
    <text evidence="2">The sequence shown here is derived from an EMBL/GenBank/DDBJ whole genome shotgun (WGS) entry which is preliminary data.</text>
</comment>
<dbReference type="AlphaFoldDB" id="A0A2A9ECR0"/>
<gene>
    <name evidence="2" type="ORF">ATL41_1586</name>
</gene>
<feature type="transmembrane region" description="Helical" evidence="1">
    <location>
        <begin position="473"/>
        <end position="492"/>
    </location>
</feature>
<feature type="transmembrane region" description="Helical" evidence="1">
    <location>
        <begin position="227"/>
        <end position="248"/>
    </location>
</feature>
<keyword evidence="1" id="KW-1133">Transmembrane helix</keyword>